<name>A0A0A9ACE7_ARUDO</name>
<evidence type="ECO:0000313" key="1">
    <source>
        <dbReference type="EMBL" id="JAD46610.1"/>
    </source>
</evidence>
<reference evidence="1" key="1">
    <citation type="submission" date="2014-09" db="EMBL/GenBank/DDBJ databases">
        <authorList>
            <person name="Magalhaes I.L.F."/>
            <person name="Oliveira U."/>
            <person name="Santos F.R."/>
            <person name="Vidigal T.H.D.A."/>
            <person name="Brescovit A.D."/>
            <person name="Santos A.J."/>
        </authorList>
    </citation>
    <scope>NUCLEOTIDE SEQUENCE</scope>
    <source>
        <tissue evidence="1">Shoot tissue taken approximately 20 cm above the soil surface</tissue>
    </source>
</reference>
<proteinExistence type="predicted"/>
<organism evidence="1">
    <name type="scientific">Arundo donax</name>
    <name type="common">Giant reed</name>
    <name type="synonym">Donax arundinaceus</name>
    <dbReference type="NCBI Taxonomy" id="35708"/>
    <lineage>
        <taxon>Eukaryota</taxon>
        <taxon>Viridiplantae</taxon>
        <taxon>Streptophyta</taxon>
        <taxon>Embryophyta</taxon>
        <taxon>Tracheophyta</taxon>
        <taxon>Spermatophyta</taxon>
        <taxon>Magnoliopsida</taxon>
        <taxon>Liliopsida</taxon>
        <taxon>Poales</taxon>
        <taxon>Poaceae</taxon>
        <taxon>PACMAD clade</taxon>
        <taxon>Arundinoideae</taxon>
        <taxon>Arundineae</taxon>
        <taxon>Arundo</taxon>
    </lineage>
</organism>
<protein>
    <submittedName>
        <fullName evidence="1">Uncharacterized protein</fullName>
    </submittedName>
</protein>
<dbReference type="EMBL" id="GBRH01251285">
    <property type="protein sequence ID" value="JAD46610.1"/>
    <property type="molecule type" value="Transcribed_RNA"/>
</dbReference>
<reference evidence="1" key="2">
    <citation type="journal article" date="2015" name="Data Brief">
        <title>Shoot transcriptome of the giant reed, Arundo donax.</title>
        <authorList>
            <person name="Barrero R.A."/>
            <person name="Guerrero F.D."/>
            <person name="Moolhuijzen P."/>
            <person name="Goolsby J.A."/>
            <person name="Tidwell J."/>
            <person name="Bellgard S.E."/>
            <person name="Bellgard M.I."/>
        </authorList>
    </citation>
    <scope>NUCLEOTIDE SEQUENCE</scope>
    <source>
        <tissue evidence="1">Shoot tissue taken approximately 20 cm above the soil surface</tissue>
    </source>
</reference>
<sequence>MFPQLGVLCDVRRCSCVFLLNGIRVQKKSTLSYTYCNWIVVLLCIDIFLHTI</sequence>
<dbReference type="AlphaFoldDB" id="A0A0A9ACE7"/>
<accession>A0A0A9ACE7</accession>